<evidence type="ECO:0000256" key="1">
    <source>
        <dbReference type="ARBA" id="ARBA00023125"/>
    </source>
</evidence>
<dbReference type="InterPro" id="IPR016032">
    <property type="entry name" value="Sig_transdc_resp-reg_C-effctor"/>
</dbReference>
<evidence type="ECO:0000313" key="4">
    <source>
        <dbReference type="Proteomes" id="UP000509638"/>
    </source>
</evidence>
<dbReference type="SMART" id="SM00421">
    <property type="entry name" value="HTH_LUXR"/>
    <property type="match status" value="1"/>
</dbReference>
<dbReference type="PANTHER" id="PTHR43214">
    <property type="entry name" value="TWO-COMPONENT RESPONSE REGULATOR"/>
    <property type="match status" value="1"/>
</dbReference>
<sequence length="122" mass="13341">MKDTDPDDILEAIREVHAGRSVMSPRVTRDLIRSVGDFPGVIGGASEPSPLTPRELSIVDALAQGRSNGEIARQLHLAEPTVKAHLGRIMTKWGVRDRVQVLIYAVTKQVIDIESLDLRPPG</sequence>
<dbReference type="Gene3D" id="3.40.50.2300">
    <property type="match status" value="1"/>
</dbReference>
<dbReference type="SUPFAM" id="SSF46894">
    <property type="entry name" value="C-terminal effector domain of the bipartite response regulators"/>
    <property type="match status" value="1"/>
</dbReference>
<accession>A0A7D5EWM6</accession>
<gene>
    <name evidence="3" type="ORF">HW566_13920</name>
</gene>
<evidence type="ECO:0000259" key="2">
    <source>
        <dbReference type="PROSITE" id="PS50043"/>
    </source>
</evidence>
<dbReference type="InterPro" id="IPR039420">
    <property type="entry name" value="WalR-like"/>
</dbReference>
<dbReference type="InterPro" id="IPR000792">
    <property type="entry name" value="Tscrpt_reg_LuxR_C"/>
</dbReference>
<dbReference type="GO" id="GO:0003677">
    <property type="term" value="F:DNA binding"/>
    <property type="evidence" value="ECO:0007669"/>
    <property type="project" value="UniProtKB-KW"/>
</dbReference>
<dbReference type="Proteomes" id="UP000509638">
    <property type="component" value="Chromosome"/>
</dbReference>
<proteinExistence type="predicted"/>
<feature type="domain" description="HTH luxR-type" evidence="2">
    <location>
        <begin position="44"/>
        <end position="109"/>
    </location>
</feature>
<dbReference type="PROSITE" id="PS50043">
    <property type="entry name" value="HTH_LUXR_2"/>
    <property type="match status" value="1"/>
</dbReference>
<dbReference type="PROSITE" id="PS00622">
    <property type="entry name" value="HTH_LUXR_1"/>
    <property type="match status" value="1"/>
</dbReference>
<organism evidence="3 4">
    <name type="scientific">Microbacterium oleivorans</name>
    <dbReference type="NCBI Taxonomy" id="273677"/>
    <lineage>
        <taxon>Bacteria</taxon>
        <taxon>Bacillati</taxon>
        <taxon>Actinomycetota</taxon>
        <taxon>Actinomycetes</taxon>
        <taxon>Micrococcales</taxon>
        <taxon>Microbacteriaceae</taxon>
        <taxon>Microbacterium</taxon>
    </lineage>
</organism>
<dbReference type="PANTHER" id="PTHR43214:SF43">
    <property type="entry name" value="TWO-COMPONENT RESPONSE REGULATOR"/>
    <property type="match status" value="1"/>
</dbReference>
<reference evidence="3 4" key="1">
    <citation type="submission" date="2020-06" db="EMBL/GenBank/DDBJ databases">
        <authorList>
            <person name="Jo H."/>
        </authorList>
    </citation>
    <scope>NUCLEOTIDE SEQUENCE [LARGE SCALE GENOMIC DNA]</scope>
    <source>
        <strain evidence="3 4">I46</strain>
    </source>
</reference>
<dbReference type="PRINTS" id="PR00038">
    <property type="entry name" value="HTHLUXR"/>
</dbReference>
<dbReference type="Pfam" id="PF00196">
    <property type="entry name" value="GerE"/>
    <property type="match status" value="1"/>
</dbReference>
<name>A0A7D5EWM6_9MICO</name>
<dbReference type="CDD" id="cd06170">
    <property type="entry name" value="LuxR_C_like"/>
    <property type="match status" value="1"/>
</dbReference>
<dbReference type="GO" id="GO:0006355">
    <property type="term" value="P:regulation of DNA-templated transcription"/>
    <property type="evidence" value="ECO:0007669"/>
    <property type="project" value="InterPro"/>
</dbReference>
<dbReference type="RefSeq" id="WP_178013828.1">
    <property type="nucleotide sequence ID" value="NZ_CP058316.1"/>
</dbReference>
<dbReference type="EMBL" id="CP058316">
    <property type="protein sequence ID" value="QLD12772.1"/>
    <property type="molecule type" value="Genomic_DNA"/>
</dbReference>
<dbReference type="AlphaFoldDB" id="A0A7D5EWM6"/>
<protein>
    <submittedName>
        <fullName evidence="3">Response regulator transcription factor</fullName>
    </submittedName>
</protein>
<evidence type="ECO:0000313" key="3">
    <source>
        <dbReference type="EMBL" id="QLD12772.1"/>
    </source>
</evidence>
<keyword evidence="1" id="KW-0238">DNA-binding</keyword>